<name>A0AA38NW77_9AGAR</name>
<dbReference type="AlphaFoldDB" id="A0AA38NW77"/>
<gene>
    <name evidence="4" type="ORF">F5878DRAFT_673009</name>
</gene>
<feature type="transmembrane region" description="Helical" evidence="2">
    <location>
        <begin position="240"/>
        <end position="263"/>
    </location>
</feature>
<keyword evidence="3" id="KW-0732">Signal</keyword>
<feature type="region of interest" description="Disordered" evidence="1">
    <location>
        <begin position="199"/>
        <end position="235"/>
    </location>
</feature>
<feature type="chain" id="PRO_5041431864" evidence="3">
    <location>
        <begin position="42"/>
        <end position="459"/>
    </location>
</feature>
<feature type="compositionally biased region" description="Gly residues" evidence="1">
    <location>
        <begin position="208"/>
        <end position="220"/>
    </location>
</feature>
<organism evidence="4 5">
    <name type="scientific">Lentinula raphanica</name>
    <dbReference type="NCBI Taxonomy" id="153919"/>
    <lineage>
        <taxon>Eukaryota</taxon>
        <taxon>Fungi</taxon>
        <taxon>Dikarya</taxon>
        <taxon>Basidiomycota</taxon>
        <taxon>Agaricomycotina</taxon>
        <taxon>Agaricomycetes</taxon>
        <taxon>Agaricomycetidae</taxon>
        <taxon>Agaricales</taxon>
        <taxon>Marasmiineae</taxon>
        <taxon>Omphalotaceae</taxon>
        <taxon>Lentinula</taxon>
    </lineage>
</organism>
<keyword evidence="5" id="KW-1185">Reference proteome</keyword>
<keyword evidence="2" id="KW-0472">Membrane</keyword>
<evidence type="ECO:0000313" key="5">
    <source>
        <dbReference type="Proteomes" id="UP001163846"/>
    </source>
</evidence>
<protein>
    <submittedName>
        <fullName evidence="4">Uncharacterized protein</fullName>
    </submittedName>
</protein>
<dbReference type="Proteomes" id="UP001163846">
    <property type="component" value="Unassembled WGS sequence"/>
</dbReference>
<keyword evidence="2" id="KW-0812">Transmembrane</keyword>
<feature type="signal peptide" evidence="3">
    <location>
        <begin position="1"/>
        <end position="41"/>
    </location>
</feature>
<dbReference type="EMBL" id="MU807243">
    <property type="protein sequence ID" value="KAJ3831776.1"/>
    <property type="molecule type" value="Genomic_DNA"/>
</dbReference>
<feature type="region of interest" description="Disordered" evidence="1">
    <location>
        <begin position="331"/>
        <end position="390"/>
    </location>
</feature>
<comment type="caution">
    <text evidence="4">The sequence shown here is derived from an EMBL/GenBank/DDBJ whole genome shotgun (WGS) entry which is preliminary data.</text>
</comment>
<feature type="compositionally biased region" description="Polar residues" evidence="1">
    <location>
        <begin position="375"/>
        <end position="384"/>
    </location>
</feature>
<feature type="compositionally biased region" description="Polar residues" evidence="1">
    <location>
        <begin position="331"/>
        <end position="348"/>
    </location>
</feature>
<evidence type="ECO:0000256" key="1">
    <source>
        <dbReference type="SAM" id="MobiDB-lite"/>
    </source>
</evidence>
<reference evidence="4" key="1">
    <citation type="submission" date="2022-08" db="EMBL/GenBank/DDBJ databases">
        <authorList>
            <consortium name="DOE Joint Genome Institute"/>
            <person name="Min B."/>
            <person name="Riley R."/>
            <person name="Sierra-Patev S."/>
            <person name="Naranjo-Ortiz M."/>
            <person name="Looney B."/>
            <person name="Konkel Z."/>
            <person name="Slot J.C."/>
            <person name="Sakamoto Y."/>
            <person name="Steenwyk J.L."/>
            <person name="Rokas A."/>
            <person name="Carro J."/>
            <person name="Camarero S."/>
            <person name="Ferreira P."/>
            <person name="Molpeceres G."/>
            <person name="Ruiz-Duenas F.J."/>
            <person name="Serrano A."/>
            <person name="Henrissat B."/>
            <person name="Drula E."/>
            <person name="Hughes K.W."/>
            <person name="Mata J.L."/>
            <person name="Ishikawa N.K."/>
            <person name="Vargas-Isla R."/>
            <person name="Ushijima S."/>
            <person name="Smith C.A."/>
            <person name="Ahrendt S."/>
            <person name="Andreopoulos W."/>
            <person name="He G."/>
            <person name="Labutti K."/>
            <person name="Lipzen A."/>
            <person name="Ng V."/>
            <person name="Sandor L."/>
            <person name="Barry K."/>
            <person name="Martinez A.T."/>
            <person name="Xiao Y."/>
            <person name="Gibbons J.G."/>
            <person name="Terashima K."/>
            <person name="Hibbett D.S."/>
            <person name="Grigoriev I.V."/>
        </authorList>
    </citation>
    <scope>NUCLEOTIDE SEQUENCE</scope>
    <source>
        <strain evidence="4">TFB9207</strain>
    </source>
</reference>
<dbReference type="Gene3D" id="2.60.120.260">
    <property type="entry name" value="Galactose-binding domain-like"/>
    <property type="match status" value="1"/>
</dbReference>
<proteinExistence type="predicted"/>
<evidence type="ECO:0000256" key="2">
    <source>
        <dbReference type="SAM" id="Phobius"/>
    </source>
</evidence>
<sequence length="459" mass="48608">MSGMPSRRPTRSPLFPFLFLLQNLLQVPLPSFLLFPQTAWATSTPSTNTTIDDTSPSFTWQSGWAASPCDYCSALLNTSLTYNGTWHDGGSRSGLTGVFEFNGTAVYLYGVTSQNDTGTIDFTLDGVNGTTYTPPIIPADDPSIGTPDADHTYNTLFFRATGLQDSSKVHKLEFTAVLGYNTSQTVLIDYAIVTTNDGGTTNSSSSGEGEGSSDGGGQSSSGGDSENKGSGGSSPNKGTLIGGIVGGVVGAFLLLSLALFLYIRRRRKSQPRSSQIKPENRIEPLRIAPVVSFTGDSNSPITASTLSASSTNLKTRHFQSLPTIEAAVTSAVTETSQAGSSPAQTQNNVRHEDDLVSTSSPRPRTHSETAADPSILSSSIGTTTRSRQEIQQMEQRIRSLESMILLQGRNNPTIGVPQGAHAHASTVLMSPFSEHGAVPYDPAALATSMEDLTNPPPPY</sequence>
<keyword evidence="2" id="KW-1133">Transmembrane helix</keyword>
<accession>A0AA38NW77</accession>
<evidence type="ECO:0000256" key="3">
    <source>
        <dbReference type="SAM" id="SignalP"/>
    </source>
</evidence>
<evidence type="ECO:0000313" key="4">
    <source>
        <dbReference type="EMBL" id="KAJ3831776.1"/>
    </source>
</evidence>